<dbReference type="EC" id="1.14.14.82" evidence="9"/>
<evidence type="ECO:0000256" key="6">
    <source>
        <dbReference type="ARBA" id="ARBA00023004"/>
    </source>
</evidence>
<evidence type="ECO:0000256" key="7">
    <source>
        <dbReference type="ARBA" id="ARBA00023033"/>
    </source>
</evidence>
<keyword evidence="5 9" id="KW-0560">Oxidoreductase</keyword>
<protein>
    <submittedName>
        <fullName evidence="9">Putative flavonoid 3'-monooxygenase</fullName>
        <ecNumber evidence="9">1.14.14.82</ecNumber>
    </submittedName>
</protein>
<keyword evidence="6" id="KW-0408">Iron</keyword>
<dbReference type="SUPFAM" id="SSF48264">
    <property type="entry name" value="Cytochrome P450"/>
    <property type="match status" value="1"/>
</dbReference>
<dbReference type="PANTHER" id="PTHR47944">
    <property type="entry name" value="CYTOCHROME P450 98A9"/>
    <property type="match status" value="1"/>
</dbReference>
<evidence type="ECO:0000256" key="1">
    <source>
        <dbReference type="ARBA" id="ARBA00001971"/>
    </source>
</evidence>
<evidence type="ECO:0000256" key="4">
    <source>
        <dbReference type="ARBA" id="ARBA00022723"/>
    </source>
</evidence>
<comment type="caution">
    <text evidence="9">The sequence shown here is derived from an EMBL/GenBank/DDBJ whole genome shotgun (WGS) entry which is preliminary data.</text>
</comment>
<dbReference type="AlphaFoldDB" id="A0A2P6RKP3"/>
<name>A0A2P6RKP3_ROSCH</name>
<keyword evidence="7 9" id="KW-0503">Monooxygenase</keyword>
<organism evidence="9 10">
    <name type="scientific">Rosa chinensis</name>
    <name type="common">China rose</name>
    <dbReference type="NCBI Taxonomy" id="74649"/>
    <lineage>
        <taxon>Eukaryota</taxon>
        <taxon>Viridiplantae</taxon>
        <taxon>Streptophyta</taxon>
        <taxon>Embryophyta</taxon>
        <taxon>Tracheophyta</taxon>
        <taxon>Spermatophyta</taxon>
        <taxon>Magnoliopsida</taxon>
        <taxon>eudicotyledons</taxon>
        <taxon>Gunneridae</taxon>
        <taxon>Pentapetalae</taxon>
        <taxon>rosids</taxon>
        <taxon>fabids</taxon>
        <taxon>Rosales</taxon>
        <taxon>Rosaceae</taxon>
        <taxon>Rosoideae</taxon>
        <taxon>Rosoideae incertae sedis</taxon>
        <taxon>Rosa</taxon>
    </lineage>
</organism>
<dbReference type="GO" id="GO:0020037">
    <property type="term" value="F:heme binding"/>
    <property type="evidence" value="ECO:0007669"/>
    <property type="project" value="InterPro"/>
</dbReference>
<dbReference type="Gene3D" id="1.10.630.10">
    <property type="entry name" value="Cytochrome P450"/>
    <property type="match status" value="1"/>
</dbReference>
<gene>
    <name evidence="9" type="ORF">RchiOBHm_Chr2g0095051</name>
</gene>
<keyword evidence="8" id="KW-1133">Transmembrane helix</keyword>
<proteinExistence type="inferred from homology"/>
<keyword evidence="8" id="KW-0812">Transmembrane</keyword>
<dbReference type="Gramene" id="PRQ47004">
    <property type="protein sequence ID" value="PRQ47004"/>
    <property type="gene ID" value="RchiOBHm_Chr2g0095051"/>
</dbReference>
<keyword evidence="3" id="KW-0349">Heme</keyword>
<evidence type="ECO:0000313" key="9">
    <source>
        <dbReference type="EMBL" id="PRQ47004.1"/>
    </source>
</evidence>
<keyword evidence="8" id="KW-0472">Membrane</keyword>
<dbReference type="EMBL" id="PDCK01000040">
    <property type="protein sequence ID" value="PRQ47004.1"/>
    <property type="molecule type" value="Genomic_DNA"/>
</dbReference>
<evidence type="ECO:0000256" key="3">
    <source>
        <dbReference type="ARBA" id="ARBA00022617"/>
    </source>
</evidence>
<keyword evidence="10" id="KW-1185">Reference proteome</keyword>
<dbReference type="OMA" id="PHTEASK"/>
<evidence type="ECO:0000256" key="8">
    <source>
        <dbReference type="SAM" id="Phobius"/>
    </source>
</evidence>
<dbReference type="PANTHER" id="PTHR47944:SF5">
    <property type="entry name" value="CYTOCHROME P450 71A1-LIKE"/>
    <property type="match status" value="1"/>
</dbReference>
<dbReference type="GO" id="GO:0005506">
    <property type="term" value="F:iron ion binding"/>
    <property type="evidence" value="ECO:0007669"/>
    <property type="project" value="InterPro"/>
</dbReference>
<dbReference type="GO" id="GO:0016711">
    <property type="term" value="F:flavonoid 3'-monooxygenase activity"/>
    <property type="evidence" value="ECO:0007669"/>
    <property type="project" value="UniProtKB-EC"/>
</dbReference>
<comment type="cofactor">
    <cofactor evidence="1">
        <name>heme</name>
        <dbReference type="ChEBI" id="CHEBI:30413"/>
    </cofactor>
</comment>
<evidence type="ECO:0000313" key="10">
    <source>
        <dbReference type="Proteomes" id="UP000238479"/>
    </source>
</evidence>
<evidence type="ECO:0000256" key="2">
    <source>
        <dbReference type="ARBA" id="ARBA00010617"/>
    </source>
</evidence>
<accession>A0A2P6RKP3</accession>
<reference evidence="9 10" key="1">
    <citation type="journal article" date="2018" name="Nat. Genet.">
        <title>The Rosa genome provides new insights in the design of modern roses.</title>
        <authorList>
            <person name="Bendahmane M."/>
        </authorList>
    </citation>
    <scope>NUCLEOTIDE SEQUENCE [LARGE SCALE GENOMIC DNA]</scope>
    <source>
        <strain evidence="10">cv. Old Blush</strain>
    </source>
</reference>
<comment type="similarity">
    <text evidence="2">Belongs to the cytochrome P450 family.</text>
</comment>
<dbReference type="InterPro" id="IPR036396">
    <property type="entry name" value="Cyt_P450_sf"/>
</dbReference>
<evidence type="ECO:0000256" key="5">
    <source>
        <dbReference type="ARBA" id="ARBA00023002"/>
    </source>
</evidence>
<dbReference type="Proteomes" id="UP000238479">
    <property type="component" value="Chromosome 2"/>
</dbReference>
<dbReference type="InterPro" id="IPR001128">
    <property type="entry name" value="Cyt_P450"/>
</dbReference>
<dbReference type="Pfam" id="PF00067">
    <property type="entry name" value="p450"/>
    <property type="match status" value="1"/>
</dbReference>
<keyword evidence="4" id="KW-0479">Metal-binding</keyword>
<feature type="transmembrane region" description="Helical" evidence="8">
    <location>
        <begin position="56"/>
        <end position="77"/>
    </location>
</feature>
<sequence>MWYFFGVIVECKIWNADFTPLIEAFNYVSTLQLQGHLILSPTIITVPKNGVSFLCYLPISTLAVIFATLTFLSKVLFPKSHKLNLKFPPGPKPWPIIGNLNLIGPLPHQSLHKLSQTTYETIMQLKFGSYPVVIASSPEIAKRTHDHVFASRPQAAAGKYTTYNYLNISWAPHGPYWRQGRKIYLSELFNSKRLDSFEYIRVEETRAFLSQLCALSGKPVTLKEHLSRLTLSIIYK</sequence>